<evidence type="ECO:0000313" key="2">
    <source>
        <dbReference type="EMBL" id="MBP2708019.1"/>
    </source>
</evidence>
<name>A0A940WLT9_9ACTN</name>
<dbReference type="Proteomes" id="UP000674234">
    <property type="component" value="Unassembled WGS sequence"/>
</dbReference>
<proteinExistence type="predicted"/>
<dbReference type="AlphaFoldDB" id="A0A940WLT9"/>
<feature type="transmembrane region" description="Helical" evidence="1">
    <location>
        <begin position="49"/>
        <end position="66"/>
    </location>
</feature>
<feature type="transmembrane region" description="Helical" evidence="1">
    <location>
        <begin position="73"/>
        <end position="93"/>
    </location>
</feature>
<feature type="transmembrane region" description="Helical" evidence="1">
    <location>
        <begin position="105"/>
        <end position="122"/>
    </location>
</feature>
<dbReference type="RefSeq" id="WP_210159273.1">
    <property type="nucleotide sequence ID" value="NZ_JAFCNB010000025.1"/>
</dbReference>
<keyword evidence="1" id="KW-0812">Transmembrane</keyword>
<keyword evidence="3" id="KW-1185">Reference proteome</keyword>
<sequence>MSVAAVPSPWQAAGRVLTWLAAVSALAAAVSAISDVTQAGDATLVVQTWRMYGLFLCAGLFVLLALRPRVHGAVWALLIADKAALALTAAVYLARGGAAEVASTIAWDGGLAIVLTAAYLMTRD</sequence>
<keyword evidence="1" id="KW-0472">Membrane</keyword>
<evidence type="ECO:0000313" key="3">
    <source>
        <dbReference type="Proteomes" id="UP000674234"/>
    </source>
</evidence>
<gene>
    <name evidence="2" type="ORF">JOL79_29990</name>
</gene>
<protein>
    <submittedName>
        <fullName evidence="2">Uncharacterized protein</fullName>
    </submittedName>
</protein>
<comment type="caution">
    <text evidence="2">The sequence shown here is derived from an EMBL/GenBank/DDBJ whole genome shotgun (WGS) entry which is preliminary data.</text>
</comment>
<dbReference type="EMBL" id="JAFCNB010000025">
    <property type="protein sequence ID" value="MBP2708019.1"/>
    <property type="molecule type" value="Genomic_DNA"/>
</dbReference>
<reference evidence="2" key="1">
    <citation type="submission" date="2021-02" db="EMBL/GenBank/DDBJ databases">
        <title>Draft genome sequence of Microbispora sp. RL4-1S isolated from rice leaves in Thailand.</title>
        <authorList>
            <person name="Muangham S."/>
            <person name="Duangmal K."/>
        </authorList>
    </citation>
    <scope>NUCLEOTIDE SEQUENCE</scope>
    <source>
        <strain evidence="2">RL4-1S</strain>
    </source>
</reference>
<accession>A0A940WLT9</accession>
<evidence type="ECO:0000256" key="1">
    <source>
        <dbReference type="SAM" id="Phobius"/>
    </source>
</evidence>
<organism evidence="2 3">
    <name type="scientific">Microbispora oryzae</name>
    <dbReference type="NCBI Taxonomy" id="2806554"/>
    <lineage>
        <taxon>Bacteria</taxon>
        <taxon>Bacillati</taxon>
        <taxon>Actinomycetota</taxon>
        <taxon>Actinomycetes</taxon>
        <taxon>Streptosporangiales</taxon>
        <taxon>Streptosporangiaceae</taxon>
        <taxon>Microbispora</taxon>
    </lineage>
</organism>
<keyword evidence="1" id="KW-1133">Transmembrane helix</keyword>